<proteinExistence type="predicted"/>
<keyword evidence="1 2" id="KW-0175">Coiled coil</keyword>
<dbReference type="PANTHER" id="PTHR32123">
    <property type="entry name" value="BICD FAMILY-LIKE CARGO ADAPTER"/>
    <property type="match status" value="1"/>
</dbReference>
<evidence type="ECO:0000256" key="3">
    <source>
        <dbReference type="SAM" id="MobiDB-lite"/>
    </source>
</evidence>
<dbReference type="GeneID" id="106471706"/>
<feature type="region of interest" description="Disordered" evidence="3">
    <location>
        <begin position="493"/>
        <end position="523"/>
    </location>
</feature>
<dbReference type="PANTHER" id="PTHR32123:SF13">
    <property type="entry name" value="BICAUDAL D-RELATED PROTEIN HOMOLOG"/>
    <property type="match status" value="1"/>
</dbReference>
<evidence type="ECO:0000256" key="2">
    <source>
        <dbReference type="SAM" id="Coils"/>
    </source>
</evidence>
<dbReference type="Proteomes" id="UP000694941">
    <property type="component" value="Unplaced"/>
</dbReference>
<dbReference type="InterPro" id="IPR051149">
    <property type="entry name" value="Spindly/BICDR_Dynein_Adapter"/>
</dbReference>
<feature type="compositionally biased region" description="Basic residues" evidence="3">
    <location>
        <begin position="510"/>
        <end position="523"/>
    </location>
</feature>
<organism evidence="4 5">
    <name type="scientific">Limulus polyphemus</name>
    <name type="common">Atlantic horseshoe crab</name>
    <dbReference type="NCBI Taxonomy" id="6850"/>
    <lineage>
        <taxon>Eukaryota</taxon>
        <taxon>Metazoa</taxon>
        <taxon>Ecdysozoa</taxon>
        <taxon>Arthropoda</taxon>
        <taxon>Chelicerata</taxon>
        <taxon>Merostomata</taxon>
        <taxon>Xiphosura</taxon>
        <taxon>Limulidae</taxon>
        <taxon>Limulus</taxon>
    </lineage>
</organism>
<feature type="coiled-coil region" evidence="2">
    <location>
        <begin position="363"/>
        <end position="411"/>
    </location>
</feature>
<dbReference type="Gene3D" id="1.10.287.1490">
    <property type="match status" value="1"/>
</dbReference>
<feature type="coiled-coil region" evidence="2">
    <location>
        <begin position="7"/>
        <end position="196"/>
    </location>
</feature>
<gene>
    <name evidence="5" type="primary">LOC106471706</name>
</gene>
<keyword evidence="4" id="KW-1185">Reference proteome</keyword>
<feature type="coiled-coil region" evidence="2">
    <location>
        <begin position="280"/>
        <end position="307"/>
    </location>
</feature>
<feature type="non-terminal residue" evidence="5">
    <location>
        <position position="1"/>
    </location>
</feature>
<feature type="compositionally biased region" description="Acidic residues" evidence="3">
    <location>
        <begin position="251"/>
        <end position="261"/>
    </location>
</feature>
<evidence type="ECO:0000256" key="1">
    <source>
        <dbReference type="ARBA" id="ARBA00023054"/>
    </source>
</evidence>
<feature type="region of interest" description="Disordered" evidence="3">
    <location>
        <begin position="250"/>
        <end position="274"/>
    </location>
</feature>
<name>A0ABM1TJG7_LIMPO</name>
<evidence type="ECO:0000313" key="5">
    <source>
        <dbReference type="RefSeq" id="XP_022256023.1"/>
    </source>
</evidence>
<evidence type="ECO:0000313" key="4">
    <source>
        <dbReference type="Proteomes" id="UP000694941"/>
    </source>
</evidence>
<protein>
    <submittedName>
        <fullName evidence="5">Bicaudal D-related protein homolog</fullName>
    </submittedName>
</protein>
<sequence>SVLLCLFQVLEQEKYTLKRKLDILEAEYDSRVAELQTDLNELRRELDEHRNLVKSTEKEKHHVIQELQDQNQRLTDALKQTTKSEEQLSNQVKSLRQQFNLRRSSLTDHVSQLEGLREEIDMLIEKKSDLENRIQGLMEEREGLSVSLEESNERVLMLEKHRKEQEQQIRRQKRDLEELKLTNDDLQTKLDNVLRRSSTPTFGQTSIFTEIEMSSVSSVDDELRSLNGSQCGHSRQFTYSGSSVGFHGDLGEDETGYDDAELSPFTGVPPQESDENWKFRQELVDIYHQLRRLCEDLRRRRDSLSADSGIPPSPDDIEVHHIRVGMISGVLHELRLLMQELLVNCSDSSCMSCQTVGSESGVVQKIREDLAEKTEELKRKAEEISKLTTKVSVQEAELAALKEERDHLADDIGNTHMGKDEVVKKAWEVRDKAVARKNAVEIELAKTRIDVMQINSQLMEAIQQKVELSQQLEQWQVDMQSLLNEQLKAKLQNQEQEEKASSQTLSSNSRQKRGKGKLFRLWR</sequence>
<accession>A0ABM1TJG7</accession>
<reference evidence="5" key="1">
    <citation type="submission" date="2025-08" db="UniProtKB">
        <authorList>
            <consortium name="RefSeq"/>
        </authorList>
    </citation>
    <scope>IDENTIFICATION</scope>
    <source>
        <tissue evidence="5">Muscle</tissue>
    </source>
</reference>
<dbReference type="RefSeq" id="XP_022256023.1">
    <property type="nucleotide sequence ID" value="XM_022400315.1"/>
</dbReference>